<dbReference type="GO" id="GO:0005829">
    <property type="term" value="C:cytosol"/>
    <property type="evidence" value="ECO:0007669"/>
    <property type="project" value="TreeGrafter"/>
</dbReference>
<dbReference type="GO" id="GO:0051156">
    <property type="term" value="P:glucose 6-phosphate metabolic process"/>
    <property type="evidence" value="ECO:0007669"/>
    <property type="project" value="TreeGrafter"/>
</dbReference>
<gene>
    <name evidence="7 9" type="primary">pgi</name>
    <name evidence="9" type="ORF">DF168_01714</name>
</gene>
<dbReference type="UniPathway" id="UPA00138"/>
<evidence type="ECO:0000256" key="8">
    <source>
        <dbReference type="RuleBase" id="RU000612"/>
    </source>
</evidence>
<dbReference type="GO" id="GO:0006096">
    <property type="term" value="P:glycolytic process"/>
    <property type="evidence" value="ECO:0007669"/>
    <property type="project" value="UniProtKB-UniRule"/>
</dbReference>
<dbReference type="PANTHER" id="PTHR11469:SF1">
    <property type="entry name" value="GLUCOSE-6-PHOSPHATE ISOMERASE"/>
    <property type="match status" value="1"/>
</dbReference>
<dbReference type="GO" id="GO:0006094">
    <property type="term" value="P:gluconeogenesis"/>
    <property type="evidence" value="ECO:0007669"/>
    <property type="project" value="UniProtKB-UniRule"/>
</dbReference>
<dbReference type="FunFam" id="3.40.50.10490:FF:000021">
    <property type="entry name" value="Glucose-6-phosphate isomerase"/>
    <property type="match status" value="1"/>
</dbReference>
<feature type="active site" description="Proton donor" evidence="7">
    <location>
        <position position="323"/>
    </location>
</feature>
<dbReference type="UniPathway" id="UPA00109">
    <property type="reaction ID" value="UER00181"/>
</dbReference>
<dbReference type="InterPro" id="IPR018189">
    <property type="entry name" value="Phosphoglucose_isomerase_CS"/>
</dbReference>
<dbReference type="EC" id="5.3.1.9" evidence="7"/>
<dbReference type="GO" id="GO:0048029">
    <property type="term" value="F:monosaccharide binding"/>
    <property type="evidence" value="ECO:0007669"/>
    <property type="project" value="TreeGrafter"/>
</dbReference>
<comment type="pathway">
    <text evidence="1 7 8">Carbohydrate degradation; glycolysis; D-glyceraldehyde 3-phosphate and glycerone phosphate from D-glucose: step 2/4.</text>
</comment>
<dbReference type="InterPro" id="IPR035476">
    <property type="entry name" value="SIS_PGI_1"/>
</dbReference>
<dbReference type="InterPro" id="IPR046348">
    <property type="entry name" value="SIS_dom_sf"/>
</dbReference>
<dbReference type="PROSITE" id="PS51463">
    <property type="entry name" value="P_GLUCOSE_ISOMERASE_3"/>
    <property type="match status" value="1"/>
</dbReference>
<dbReference type="CDD" id="cd05016">
    <property type="entry name" value="SIS_PGI_2"/>
    <property type="match status" value="1"/>
</dbReference>
<dbReference type="NCBIfam" id="NF010696">
    <property type="entry name" value="PRK14096.1"/>
    <property type="match status" value="1"/>
</dbReference>
<dbReference type="EMBL" id="CP029803">
    <property type="protein sequence ID" value="AWT60500.1"/>
    <property type="molecule type" value="Genomic_DNA"/>
</dbReference>
<evidence type="ECO:0000256" key="4">
    <source>
        <dbReference type="ARBA" id="ARBA00023152"/>
    </source>
</evidence>
<dbReference type="AlphaFoldDB" id="A0A2Z4AMS3"/>
<keyword evidence="4 7" id="KW-0324">Glycolysis</keyword>
<comment type="function">
    <text evidence="7">Catalyzes the reversible isomerization of glucose-6-phosphate to fructose-6-phosphate.</text>
</comment>
<sequence length="532" mass="58541">MSDPANSWARFKGSYLALPELGMALDISLMNYPVSFLSKMEPAIQRALQSMADLERGDIVNPDENQMAGHYWLREPSLAPNYEITAQVNETLGRIKGFSEAVHRGEISGETGPFRKMLIIGIGGSVLGPQFVSQALVQPESNPLQAEYFDNTDPDGIDLVLSRLRDSLGETLVIVISKSGDTPETRNGMIEAKHAFETSGLSFAKHAVAITGKNSQLQRYADSHGWLLTLPMWDWVGGRTSETGPVGLLPASLEGISIDDFLRGAASMDEITRRSETISNPAAMIALMWYYATEGIGAKEMIVVPYKDRLRLLPIYLQQLVMESLGKELDLDGKLVNQGITVYGNKGSSDQHSYIQQLRDGLSNFFVTFIEVLKYRDSDSIEVEPGSTSGDFLAGFLLGTRSALYEKNRESITVSIEELNPSSVGALIALFERAVGLYAVLINVNAYNQPGVEAGKKAAATFLDLNRRIHDFLKNSPGKHLTAESIAYALNSTGEVEIVFKILEHLVANRAKGINKIDSSNICLRKYYFQKK</sequence>
<keyword evidence="3 7" id="KW-0312">Gluconeogenesis</keyword>
<evidence type="ECO:0000256" key="7">
    <source>
        <dbReference type="HAMAP-Rule" id="MF_00473"/>
    </source>
</evidence>
<evidence type="ECO:0000256" key="2">
    <source>
        <dbReference type="ARBA" id="ARBA00006604"/>
    </source>
</evidence>
<organism evidence="9 10">
    <name type="scientific">Candidatus Moanibacter tarae</name>
    <dbReference type="NCBI Taxonomy" id="2200854"/>
    <lineage>
        <taxon>Bacteria</taxon>
        <taxon>Pseudomonadati</taxon>
        <taxon>Verrucomicrobiota</taxon>
        <taxon>Opitutia</taxon>
        <taxon>Puniceicoccales</taxon>
        <taxon>Puniceicoccales incertae sedis</taxon>
        <taxon>Candidatus Moanibacter</taxon>
    </lineage>
</organism>
<dbReference type="Pfam" id="PF00342">
    <property type="entry name" value="PGI"/>
    <property type="match status" value="2"/>
</dbReference>
<evidence type="ECO:0000313" key="10">
    <source>
        <dbReference type="Proteomes" id="UP000247465"/>
    </source>
</evidence>
<evidence type="ECO:0000256" key="6">
    <source>
        <dbReference type="ARBA" id="ARBA00029321"/>
    </source>
</evidence>
<dbReference type="PANTHER" id="PTHR11469">
    <property type="entry name" value="GLUCOSE-6-PHOSPHATE ISOMERASE"/>
    <property type="match status" value="1"/>
</dbReference>
<dbReference type="SUPFAM" id="SSF53697">
    <property type="entry name" value="SIS domain"/>
    <property type="match status" value="1"/>
</dbReference>
<feature type="active site" evidence="7">
    <location>
        <position position="456"/>
    </location>
</feature>
<keyword evidence="5 7" id="KW-0413">Isomerase</keyword>
<dbReference type="InterPro" id="IPR035482">
    <property type="entry name" value="SIS_PGI_2"/>
</dbReference>
<evidence type="ECO:0000313" key="9">
    <source>
        <dbReference type="EMBL" id="AWT60500.1"/>
    </source>
</evidence>
<dbReference type="KEGG" id="mtar:DF168_01714"/>
<comment type="catalytic activity">
    <reaction evidence="6 7 8">
        <text>alpha-D-glucose 6-phosphate = beta-D-fructose 6-phosphate</text>
        <dbReference type="Rhea" id="RHEA:11816"/>
        <dbReference type="ChEBI" id="CHEBI:57634"/>
        <dbReference type="ChEBI" id="CHEBI:58225"/>
        <dbReference type="EC" id="5.3.1.9"/>
    </reaction>
</comment>
<reference evidence="9 10" key="1">
    <citation type="submission" date="2018-06" db="EMBL/GenBank/DDBJ databases">
        <title>Draft Genome Sequence of a Novel Marine Bacterium Related to the Verrucomicrobia.</title>
        <authorList>
            <person name="Vosseberg J."/>
            <person name="Martijn J."/>
            <person name="Ettema T.J.G."/>
        </authorList>
    </citation>
    <scope>NUCLEOTIDE SEQUENCE [LARGE SCALE GENOMIC DNA]</scope>
    <source>
        <strain evidence="9">TARA_B100001123</strain>
    </source>
</reference>
<name>A0A2Z4AMS3_9BACT</name>
<comment type="similarity">
    <text evidence="2 7 8">Belongs to the GPI family.</text>
</comment>
<dbReference type="GO" id="GO:0097367">
    <property type="term" value="F:carbohydrate derivative binding"/>
    <property type="evidence" value="ECO:0007669"/>
    <property type="project" value="InterPro"/>
</dbReference>
<evidence type="ECO:0000256" key="5">
    <source>
        <dbReference type="ARBA" id="ARBA00023235"/>
    </source>
</evidence>
<dbReference type="CDD" id="cd05015">
    <property type="entry name" value="SIS_PGI_1"/>
    <property type="match status" value="1"/>
</dbReference>
<dbReference type="PRINTS" id="PR00662">
    <property type="entry name" value="G6PISOMERASE"/>
</dbReference>
<evidence type="ECO:0000256" key="1">
    <source>
        <dbReference type="ARBA" id="ARBA00004926"/>
    </source>
</evidence>
<dbReference type="PROSITE" id="PS00174">
    <property type="entry name" value="P_GLUCOSE_ISOMERASE_2"/>
    <property type="match status" value="1"/>
</dbReference>
<protein>
    <recommendedName>
        <fullName evidence="7">Glucose-6-phosphate isomerase</fullName>
        <shortName evidence="7">GPI</shortName>
        <ecNumber evidence="7">5.3.1.9</ecNumber>
    </recommendedName>
    <alternativeName>
        <fullName evidence="7">Phosphoglucose isomerase</fullName>
        <shortName evidence="7">PGI</shortName>
    </alternativeName>
    <alternativeName>
        <fullName evidence="7">Phosphohexose isomerase</fullName>
        <shortName evidence="7">PHI</shortName>
    </alternativeName>
</protein>
<dbReference type="InterPro" id="IPR001672">
    <property type="entry name" value="G6P_Isomerase"/>
</dbReference>
<evidence type="ECO:0000256" key="3">
    <source>
        <dbReference type="ARBA" id="ARBA00022432"/>
    </source>
</evidence>
<comment type="pathway">
    <text evidence="7">Carbohydrate biosynthesis; gluconeogenesis.</text>
</comment>
<keyword evidence="7" id="KW-0963">Cytoplasm</keyword>
<dbReference type="GO" id="GO:0004347">
    <property type="term" value="F:glucose-6-phosphate isomerase activity"/>
    <property type="evidence" value="ECO:0007669"/>
    <property type="project" value="UniProtKB-UniRule"/>
</dbReference>
<feature type="active site" evidence="7">
    <location>
        <position position="352"/>
    </location>
</feature>
<comment type="subcellular location">
    <subcellularLocation>
        <location evidence="7">Cytoplasm</location>
    </subcellularLocation>
</comment>
<dbReference type="Gene3D" id="3.40.50.10490">
    <property type="entry name" value="Glucose-6-phosphate isomerase like protein, domain 1"/>
    <property type="match status" value="2"/>
</dbReference>
<dbReference type="Proteomes" id="UP000247465">
    <property type="component" value="Chromosome"/>
</dbReference>
<accession>A0A2Z4AMS3</accession>
<dbReference type="HAMAP" id="MF_00473">
    <property type="entry name" value="G6P_isomerase"/>
    <property type="match status" value="1"/>
</dbReference>
<proteinExistence type="inferred from homology"/>